<dbReference type="Proteomes" id="UP000677305">
    <property type="component" value="Chromosome"/>
</dbReference>
<name>A0A8J8MDM9_9FIRM</name>
<gene>
    <name evidence="1" type="ORF">HYG85_20245</name>
</gene>
<dbReference type="RefSeq" id="WP_212691200.1">
    <property type="nucleotide sequence ID" value="NZ_CP058561.1"/>
</dbReference>
<dbReference type="Gene3D" id="3.40.50.300">
    <property type="entry name" value="P-loop containing nucleotide triphosphate hydrolases"/>
    <property type="match status" value="1"/>
</dbReference>
<accession>A0A8J8MDM9</accession>
<dbReference type="EMBL" id="CP058561">
    <property type="protein sequence ID" value="QUH31124.1"/>
    <property type="molecule type" value="Genomic_DNA"/>
</dbReference>
<dbReference type="AlphaFoldDB" id="A0A8J8MDM9"/>
<proteinExistence type="predicted"/>
<organism evidence="1 2">
    <name type="scientific">Vallitalea guaymasensis</name>
    <dbReference type="NCBI Taxonomy" id="1185412"/>
    <lineage>
        <taxon>Bacteria</taxon>
        <taxon>Bacillati</taxon>
        <taxon>Bacillota</taxon>
        <taxon>Clostridia</taxon>
        <taxon>Lachnospirales</taxon>
        <taxon>Vallitaleaceae</taxon>
        <taxon>Vallitalea</taxon>
    </lineage>
</organism>
<dbReference type="InterPro" id="IPR027417">
    <property type="entry name" value="P-loop_NTPase"/>
</dbReference>
<evidence type="ECO:0000313" key="2">
    <source>
        <dbReference type="Proteomes" id="UP000677305"/>
    </source>
</evidence>
<protein>
    <submittedName>
        <fullName evidence="1">Uncharacterized protein</fullName>
    </submittedName>
</protein>
<reference evidence="1 2" key="1">
    <citation type="submission" date="2020-07" db="EMBL/GenBank/DDBJ databases">
        <title>Vallitalea guaymasensis genome.</title>
        <authorList>
            <person name="Postec A."/>
        </authorList>
    </citation>
    <scope>NUCLEOTIDE SEQUENCE [LARGE SCALE GENOMIC DNA]</scope>
    <source>
        <strain evidence="1 2">Ra1766G1</strain>
    </source>
</reference>
<dbReference type="KEGG" id="vgu:HYG85_20245"/>
<evidence type="ECO:0000313" key="1">
    <source>
        <dbReference type="EMBL" id="QUH31124.1"/>
    </source>
</evidence>
<sequence>MENEEISCQLKDFSEISIKDIKIVEDQVIIKGKSHDISSNKNIIFVKHLDLQYNSKILGFKAYQMKNVYIIGLSRVEIYEIIEEMYQHCISRIPRLEKIFERKLDIRHLKLTRKDLPYIEVYSTELLDQTVNLGNIKLGHNKIIQIEGKPGVGKSHLVNHIEIDDYDIIYRFWISNQDTDYRNRLEFNNFLFDLSKSLFNDLVFRSMDKIISKLDETSRLLIIDGLDHVENYNYEQLNLFINFLNHNWENAKIIIFTRPLRIETGWKKICLSNWNFNQVEIYLDKMLMISDYTVVMQIYKISKGYPIIVNYLGKHYSKFKSIPKLETINDLNEYYDQLTRRVRVKSALTIFLCTKSYLMISEIKLLLSDPLLCETINEFLNDYPYLFEVRLNRVSLIHDSFNTFIRESIPQYSSLLEPIYNKVYESLIKEESRFQSRFGLFELLPEQKLYIIKKYANIDCFNNALKKCIDFEALRNFYLEIRNEIYRIPPNALTLEEYYDIGLILNIVSRDHFSTLNGFLYTYVQALIFNGYTIEDITSSEFLFGMFYYIEENNIDVLLRMTSDNNYSIDDYYTNFLNDIKVEKLFFKHLECQMTMNNSMRAFLSKEGNYHEYLIELLVNIYINGTDISEIKELEGAIRSFIDDKDVCSAEKRIETFMTKHKMNTTFIRHTLIQVSNKLNALGIINVKNKYIDKSLAALIEIYKNEGSFDLREHILNYLRLSIFQSRKIDIESISSYFAMYYMRKDYTVVNVDTALIVFEKCGFISPEVSLEIIIDVQNLSEKGIRHILHNYVNSCDTSIIKRMRRKYDLKDLNVRWLELPVTHIEMLGRQEFVNLLYHEMERRYIYSYIEYDDIENVLNSKYKNLALDYIKWSGKSLRFNSKNAKTKIISEYGINVEYHNEEESYTSKSHKKKLLEGILTDDAAYLIKDNNLSLDEVASCNDGNYCTLAELNLFKEFESKVVTQDMQSILHKALNGKIKSIDMYCNLYYFVGNMLKLLDKYDCNVDWNKLYNSFMTYIEISLLRKYE</sequence>
<keyword evidence="2" id="KW-1185">Reference proteome</keyword>
<dbReference type="SUPFAM" id="SSF52540">
    <property type="entry name" value="P-loop containing nucleoside triphosphate hydrolases"/>
    <property type="match status" value="1"/>
</dbReference>